<evidence type="ECO:0000256" key="4">
    <source>
        <dbReference type="ARBA" id="ARBA00023136"/>
    </source>
</evidence>
<evidence type="ECO:0000256" key="3">
    <source>
        <dbReference type="ARBA" id="ARBA00022989"/>
    </source>
</evidence>
<name>A0A3B0MTU9_THEAN</name>
<dbReference type="SMART" id="SM01128">
    <property type="entry name" value="DDRGK"/>
    <property type="match status" value="1"/>
</dbReference>
<dbReference type="VEuPathDB" id="PiroplasmaDB:TA04935"/>
<evidence type="ECO:0000313" key="8">
    <source>
        <dbReference type="EMBL" id="SVP93647.1"/>
    </source>
</evidence>
<dbReference type="InterPro" id="IPR036388">
    <property type="entry name" value="WH-like_DNA-bd_sf"/>
</dbReference>
<dbReference type="PANTHER" id="PTHR48176:SF1">
    <property type="entry name" value="DDRGK DOMAIN-CONTAINING PROTEIN 1"/>
    <property type="match status" value="1"/>
</dbReference>
<dbReference type="SUPFAM" id="SSF46785">
    <property type="entry name" value="Winged helix' DNA-binding domain"/>
    <property type="match status" value="1"/>
</dbReference>
<evidence type="ECO:0000256" key="5">
    <source>
        <dbReference type="SAM" id="MobiDB-lite"/>
    </source>
</evidence>
<evidence type="ECO:0000256" key="2">
    <source>
        <dbReference type="ARBA" id="ARBA00022692"/>
    </source>
</evidence>
<feature type="compositionally biased region" description="Acidic residues" evidence="5">
    <location>
        <begin position="60"/>
        <end position="73"/>
    </location>
</feature>
<proteinExistence type="predicted"/>
<gene>
    <name evidence="8" type="ORF">TAT_000264000</name>
    <name evidence="7" type="ORF">TAV_000264300</name>
</gene>
<organism evidence="8">
    <name type="scientific">Theileria annulata</name>
    <dbReference type="NCBI Taxonomy" id="5874"/>
    <lineage>
        <taxon>Eukaryota</taxon>
        <taxon>Sar</taxon>
        <taxon>Alveolata</taxon>
        <taxon>Apicomplexa</taxon>
        <taxon>Aconoidasida</taxon>
        <taxon>Piroplasmida</taxon>
        <taxon>Theileriidae</taxon>
        <taxon>Theileria</taxon>
    </lineage>
</organism>
<keyword evidence="2 6" id="KW-0812">Transmembrane</keyword>
<reference evidence="8" key="1">
    <citation type="submission" date="2018-07" db="EMBL/GenBank/DDBJ databases">
        <authorList>
            <person name="Quirk P.G."/>
            <person name="Krulwich T.A."/>
        </authorList>
    </citation>
    <scope>NUCLEOTIDE SEQUENCE</scope>
    <source>
        <strain evidence="8">Anand</strain>
    </source>
</reference>
<dbReference type="Pfam" id="PF09756">
    <property type="entry name" value="DDRGK"/>
    <property type="match status" value="1"/>
</dbReference>
<keyword evidence="3 6" id="KW-1133">Transmembrane helix</keyword>
<protein>
    <submittedName>
        <fullName evidence="8">DDRGK domain containing protein, putative</fullName>
    </submittedName>
</protein>
<dbReference type="EMBL" id="UIVS01000003">
    <property type="protein sequence ID" value="SVP92845.1"/>
    <property type="molecule type" value="Genomic_DNA"/>
</dbReference>
<feature type="region of interest" description="Disordered" evidence="5">
    <location>
        <begin position="40"/>
        <end position="86"/>
    </location>
</feature>
<sequence>MTEDITPSVSPIATAVVLTLFTIVFLLLYFFKFRASPKFNEPEEGGSVSSSRPNIVTLDETNEGVTNEDGEDEDKPKKVLTAKQRKRQEIKEERRRLKALEDEEREERRKLLAKKQEQIEAKRLEREALMEEQERKKREEEEKAYQELVSTFVVESEGTISETNQYTVDDFIDYIVSKKLSNVEELSARFSLKASEVIKRIQELEDQNKIFGLLDDQGRYVYITDDEAESVISYLKSKGKLHKQRDLLSFFNSTISLESKPVSVKLLNFCRTQEILSI</sequence>
<accession>A0A3B0MTU9</accession>
<feature type="transmembrane region" description="Helical" evidence="6">
    <location>
        <begin position="12"/>
        <end position="31"/>
    </location>
</feature>
<dbReference type="InterPro" id="IPR050899">
    <property type="entry name" value="DDRGK_domain-containing"/>
</dbReference>
<evidence type="ECO:0000256" key="1">
    <source>
        <dbReference type="ARBA" id="ARBA00004167"/>
    </source>
</evidence>
<dbReference type="InterPro" id="IPR036390">
    <property type="entry name" value="WH_DNA-bd_sf"/>
</dbReference>
<dbReference type="EMBL" id="UIVT01000003">
    <property type="protein sequence ID" value="SVP93647.1"/>
    <property type="molecule type" value="Genomic_DNA"/>
</dbReference>
<dbReference type="GO" id="GO:0044389">
    <property type="term" value="F:ubiquitin-like protein ligase binding"/>
    <property type="evidence" value="ECO:0007669"/>
    <property type="project" value="TreeGrafter"/>
</dbReference>
<dbReference type="Gene3D" id="1.10.10.10">
    <property type="entry name" value="Winged helix-like DNA-binding domain superfamily/Winged helix DNA-binding domain"/>
    <property type="match status" value="1"/>
</dbReference>
<dbReference type="GO" id="GO:0016020">
    <property type="term" value="C:membrane"/>
    <property type="evidence" value="ECO:0007669"/>
    <property type="project" value="UniProtKB-SubCell"/>
</dbReference>
<evidence type="ECO:0000313" key="7">
    <source>
        <dbReference type="EMBL" id="SVP92845.1"/>
    </source>
</evidence>
<keyword evidence="4 6" id="KW-0472">Membrane</keyword>
<dbReference type="InterPro" id="IPR019153">
    <property type="entry name" value="DDRGK_dom-contain"/>
</dbReference>
<dbReference type="AlphaFoldDB" id="A0A3B0MTU9"/>
<evidence type="ECO:0000256" key="6">
    <source>
        <dbReference type="SAM" id="Phobius"/>
    </source>
</evidence>
<comment type="subcellular location">
    <subcellularLocation>
        <location evidence="1">Membrane</location>
        <topology evidence="1">Single-pass membrane protein</topology>
    </subcellularLocation>
</comment>
<dbReference type="PANTHER" id="PTHR48176">
    <property type="entry name" value="DDRGK DOMAIN-CONTAINING PROTEIN 1"/>
    <property type="match status" value="1"/>
</dbReference>